<organism evidence="1 2">
    <name type="scientific">Marinomonas mediterranea (strain ATCC 700492 / JCM 21426 / NBRC 103028 / MMB-1)</name>
    <dbReference type="NCBI Taxonomy" id="717774"/>
    <lineage>
        <taxon>Bacteria</taxon>
        <taxon>Pseudomonadati</taxon>
        <taxon>Pseudomonadota</taxon>
        <taxon>Gammaproteobacteria</taxon>
        <taxon>Oceanospirillales</taxon>
        <taxon>Oceanospirillaceae</taxon>
        <taxon>Marinomonas</taxon>
    </lineage>
</organism>
<sequence length="179" mass="19917">MKSILEYFDALKAGLNTSASNKGVQIPLVEFATSIESWDALPEMAILIDFPELNEATGHSASGTNQEKVGVYLHCILSNRVEVSELKVINLASFVKRLLVRNRWGLSDIGIPENIVAYPSDFKRGDKGFNCWTVEFSQVVEMDESLLEEDRALKSIFLGINPKHDSDFSLIATNENPPK</sequence>
<gene>
    <name evidence="1" type="ordered locus">Marme_1843</name>
</gene>
<dbReference type="Proteomes" id="UP000001062">
    <property type="component" value="Chromosome"/>
</dbReference>
<reference evidence="1 2" key="1">
    <citation type="journal article" date="2012" name="Stand. Genomic Sci.">
        <title>Complete genome sequence of the melanogenic marine bacterium Marinomonas mediterranea type strain (MMB-1(T)).</title>
        <authorList>
            <person name="Lucas-Elio P."/>
            <person name="Goodwin L."/>
            <person name="Woyke T."/>
            <person name="Pitluck S."/>
            <person name="Nolan M."/>
            <person name="Kyrpides N.C."/>
            <person name="Detter J.C."/>
            <person name="Copeland A."/>
            <person name="Teshima H."/>
            <person name="Bruce D."/>
            <person name="Detter C."/>
            <person name="Tapia R."/>
            <person name="Han S."/>
            <person name="Land M.L."/>
            <person name="Ivanova N."/>
            <person name="Mikhailova N."/>
            <person name="Johnston A.W."/>
            <person name="Sanchez-Amat A."/>
        </authorList>
    </citation>
    <scope>NUCLEOTIDE SEQUENCE [LARGE SCALE GENOMIC DNA]</scope>
    <source>
        <strain evidence="2">ATCC 700492 / JCM 21426 / NBRC 103028 / MMB-1</strain>
    </source>
</reference>
<name>F2K221_MARM1</name>
<dbReference type="KEGG" id="mme:Marme_1843"/>
<evidence type="ECO:0008006" key="3">
    <source>
        <dbReference type="Google" id="ProtNLM"/>
    </source>
</evidence>
<evidence type="ECO:0000313" key="2">
    <source>
        <dbReference type="Proteomes" id="UP000001062"/>
    </source>
</evidence>
<dbReference type="PATRIC" id="fig|717774.3.peg.1898"/>
<dbReference type="STRING" id="717774.Marme_1843"/>
<dbReference type="HOGENOM" id="CLU_1501775_0_0_6"/>
<accession>F2K221</accession>
<keyword evidence="2" id="KW-1185">Reference proteome</keyword>
<evidence type="ECO:0000313" key="1">
    <source>
        <dbReference type="EMBL" id="ADZ91099.1"/>
    </source>
</evidence>
<dbReference type="RefSeq" id="WP_013661004.1">
    <property type="nucleotide sequence ID" value="NC_015276.1"/>
</dbReference>
<dbReference type="EMBL" id="CP002583">
    <property type="protein sequence ID" value="ADZ91099.1"/>
    <property type="molecule type" value="Genomic_DNA"/>
</dbReference>
<dbReference type="AlphaFoldDB" id="F2K221"/>
<dbReference type="OrthoDB" id="5864210at2"/>
<proteinExistence type="predicted"/>
<protein>
    <recommendedName>
        <fullName evidence="3">Gp37 protein</fullName>
    </recommendedName>
</protein>